<dbReference type="GO" id="GO:0008017">
    <property type="term" value="F:microtubule binding"/>
    <property type="evidence" value="ECO:0007669"/>
    <property type="project" value="InterPro"/>
</dbReference>
<feature type="compositionally biased region" description="Polar residues" evidence="6">
    <location>
        <begin position="373"/>
        <end position="384"/>
    </location>
</feature>
<keyword evidence="4" id="KW-0493">Microtubule</keyword>
<dbReference type="AlphaFoldDB" id="A0A9D4W0L2"/>
<organism evidence="8 9">
    <name type="scientific">Pisum sativum</name>
    <name type="common">Garden pea</name>
    <name type="synonym">Lathyrus oleraceus</name>
    <dbReference type="NCBI Taxonomy" id="3888"/>
    <lineage>
        <taxon>Eukaryota</taxon>
        <taxon>Viridiplantae</taxon>
        <taxon>Streptophyta</taxon>
        <taxon>Embryophyta</taxon>
        <taxon>Tracheophyta</taxon>
        <taxon>Spermatophyta</taxon>
        <taxon>Magnoliopsida</taxon>
        <taxon>eudicotyledons</taxon>
        <taxon>Gunneridae</taxon>
        <taxon>Pentapetalae</taxon>
        <taxon>rosids</taxon>
        <taxon>fabids</taxon>
        <taxon>Fabales</taxon>
        <taxon>Fabaceae</taxon>
        <taxon>Papilionoideae</taxon>
        <taxon>50 kb inversion clade</taxon>
        <taxon>NPAAA clade</taxon>
        <taxon>Hologalegina</taxon>
        <taxon>IRL clade</taxon>
        <taxon>Fabeae</taxon>
        <taxon>Lathyrus</taxon>
    </lineage>
</organism>
<reference evidence="8 9" key="1">
    <citation type="journal article" date="2022" name="Nat. Genet.">
        <title>Improved pea reference genome and pan-genome highlight genomic features and evolutionary characteristics.</title>
        <authorList>
            <person name="Yang T."/>
            <person name="Liu R."/>
            <person name="Luo Y."/>
            <person name="Hu S."/>
            <person name="Wang D."/>
            <person name="Wang C."/>
            <person name="Pandey M.K."/>
            <person name="Ge S."/>
            <person name="Xu Q."/>
            <person name="Li N."/>
            <person name="Li G."/>
            <person name="Huang Y."/>
            <person name="Saxena R.K."/>
            <person name="Ji Y."/>
            <person name="Li M."/>
            <person name="Yan X."/>
            <person name="He Y."/>
            <person name="Liu Y."/>
            <person name="Wang X."/>
            <person name="Xiang C."/>
            <person name="Varshney R.K."/>
            <person name="Ding H."/>
            <person name="Gao S."/>
            <person name="Zong X."/>
        </authorList>
    </citation>
    <scope>NUCLEOTIDE SEQUENCE [LARGE SCALE GENOMIC DNA]</scope>
    <source>
        <strain evidence="8 9">cv. Zhongwan 6</strain>
    </source>
</reference>
<feature type="compositionally biased region" description="Basic and acidic residues" evidence="6">
    <location>
        <begin position="249"/>
        <end position="274"/>
    </location>
</feature>
<keyword evidence="5" id="KW-0206">Cytoskeleton</keyword>
<dbReference type="Proteomes" id="UP001058974">
    <property type="component" value="Chromosome 6"/>
</dbReference>
<feature type="compositionally biased region" description="Polar residues" evidence="6">
    <location>
        <begin position="139"/>
        <end position="184"/>
    </location>
</feature>
<feature type="compositionally biased region" description="Polar residues" evidence="6">
    <location>
        <begin position="320"/>
        <end position="357"/>
    </location>
</feature>
<evidence type="ECO:0000313" key="9">
    <source>
        <dbReference type="Proteomes" id="UP001058974"/>
    </source>
</evidence>
<feature type="region of interest" description="Disordered" evidence="6">
    <location>
        <begin position="249"/>
        <end position="391"/>
    </location>
</feature>
<dbReference type="Pfam" id="PF06886">
    <property type="entry name" value="TPX2"/>
    <property type="match status" value="1"/>
</dbReference>
<dbReference type="PANTHER" id="PTHR31358:SF29">
    <property type="entry name" value="PROTEIN WVD2-LIKE 5-RELATED"/>
    <property type="match status" value="1"/>
</dbReference>
<feature type="compositionally biased region" description="Basic residues" evidence="6">
    <location>
        <begin position="310"/>
        <end position="319"/>
    </location>
</feature>
<dbReference type="InterPro" id="IPR044833">
    <property type="entry name" value="WDL5/6"/>
</dbReference>
<evidence type="ECO:0000256" key="3">
    <source>
        <dbReference type="ARBA" id="ARBA00022490"/>
    </source>
</evidence>
<name>A0A9D4W0L2_PEA</name>
<sequence length="472" mass="51005">MMDSINPLPADGLDVVHQNGVDDEPSNSGEDGVVSNGLDPHVTETTETVALNGNFESFDLSESTATGNSAMEETEETNDSVDGNSLTVSKEKEVKITVQTEQSKAQKGPVKIKNAKVASSSGVRASLVKNNKIGKDKQASSAVSNGTSAVDSRPKQPSKSRSFNDRQSQLSKHPSKSEAASSQVAAEKKNPKSLKKGTLDKVQGEAEPSLTNAEDAKPRRVGTLPNYGFSFRCGERAEKRREFLNKVEEKIQAKEEEKSTLQAKSKESQEAEIKKLRKSLTFKATPMPTFYQEPAPPKVELKKIPTTRAKSPKLGRKKNSTNSESDGNGSTSSRQGRLSLQEKVLQSNSTKGITLVNQKKPIRKSLPTRLASEKTNSTAAPTSRATKKDTTLTKATNEEKTEIVAVNEEKTETIAANEENNTLSSETNAALPLNVVPSDKPSEEESHVNGDITVVEENPHLTLSPEAITTVH</sequence>
<keyword evidence="9" id="KW-1185">Reference proteome</keyword>
<feature type="compositionally biased region" description="Polar residues" evidence="6">
    <location>
        <begin position="43"/>
        <end position="71"/>
    </location>
</feature>
<dbReference type="GO" id="GO:0005874">
    <property type="term" value="C:microtubule"/>
    <property type="evidence" value="ECO:0007669"/>
    <property type="project" value="UniProtKB-KW"/>
</dbReference>
<evidence type="ECO:0000256" key="2">
    <source>
        <dbReference type="ARBA" id="ARBA00005885"/>
    </source>
</evidence>
<dbReference type="Gramene" id="Psat06G0078900-T1">
    <property type="protein sequence ID" value="KAI5393809.1"/>
    <property type="gene ID" value="KIW84_060789"/>
</dbReference>
<evidence type="ECO:0000256" key="4">
    <source>
        <dbReference type="ARBA" id="ARBA00022701"/>
    </source>
</evidence>
<evidence type="ECO:0000259" key="7">
    <source>
        <dbReference type="Pfam" id="PF06886"/>
    </source>
</evidence>
<proteinExistence type="inferred from homology"/>
<evidence type="ECO:0000256" key="5">
    <source>
        <dbReference type="ARBA" id="ARBA00023212"/>
    </source>
</evidence>
<dbReference type="InterPro" id="IPR027329">
    <property type="entry name" value="TPX2_C"/>
</dbReference>
<evidence type="ECO:0000313" key="8">
    <source>
        <dbReference type="EMBL" id="KAI5393809.1"/>
    </source>
</evidence>
<dbReference type="EMBL" id="JAMSHJ010000006">
    <property type="protein sequence ID" value="KAI5393809.1"/>
    <property type="molecule type" value="Genomic_DNA"/>
</dbReference>
<comment type="caution">
    <text evidence="8">The sequence shown here is derived from an EMBL/GenBank/DDBJ whole genome shotgun (WGS) entry which is preliminary data.</text>
</comment>
<feature type="region of interest" description="Disordered" evidence="6">
    <location>
        <begin position="1"/>
        <end position="229"/>
    </location>
</feature>
<evidence type="ECO:0000256" key="1">
    <source>
        <dbReference type="ARBA" id="ARBA00004245"/>
    </source>
</evidence>
<dbReference type="OrthoDB" id="1939285at2759"/>
<evidence type="ECO:0000256" key="6">
    <source>
        <dbReference type="SAM" id="MobiDB-lite"/>
    </source>
</evidence>
<gene>
    <name evidence="8" type="ORF">KIW84_060789</name>
</gene>
<accession>A0A9D4W0L2</accession>
<feature type="domain" description="TPX2 C-terminal" evidence="7">
    <location>
        <begin position="229"/>
        <end position="304"/>
    </location>
</feature>
<comment type="subcellular location">
    <subcellularLocation>
        <location evidence="1">Cytoplasm</location>
        <location evidence="1">Cytoskeleton</location>
    </subcellularLocation>
</comment>
<protein>
    <recommendedName>
        <fullName evidence="7">TPX2 C-terminal domain-containing protein</fullName>
    </recommendedName>
</protein>
<keyword evidence="3" id="KW-0963">Cytoplasm</keyword>
<dbReference type="PANTHER" id="PTHR31358">
    <property type="entry name" value="PROTEIN WVD2-LIKE 4"/>
    <property type="match status" value="1"/>
</dbReference>
<comment type="similarity">
    <text evidence="2">Belongs to the TPX2 family.</text>
</comment>